<dbReference type="EMBL" id="CAJOBE010020706">
    <property type="protein sequence ID" value="CAF4238573.1"/>
    <property type="molecule type" value="Genomic_DNA"/>
</dbReference>
<name>A0A815SND5_9BILA</name>
<comment type="caution">
    <text evidence="2">The sequence shown here is derived from an EMBL/GenBank/DDBJ whole genome shotgun (WGS) entry which is preliminary data.</text>
</comment>
<evidence type="ECO:0000313" key="5">
    <source>
        <dbReference type="Proteomes" id="UP000663889"/>
    </source>
</evidence>
<dbReference type="Proteomes" id="UP000663882">
    <property type="component" value="Unassembled WGS sequence"/>
</dbReference>
<dbReference type="Proteomes" id="UP000663889">
    <property type="component" value="Unassembled WGS sequence"/>
</dbReference>
<dbReference type="Proteomes" id="UP000663874">
    <property type="component" value="Unassembled WGS sequence"/>
</dbReference>
<evidence type="ECO:0000313" key="4">
    <source>
        <dbReference type="EMBL" id="CAF4238573.1"/>
    </source>
</evidence>
<dbReference type="EMBL" id="CAJNOO010005720">
    <property type="protein sequence ID" value="CAF1428642.1"/>
    <property type="molecule type" value="Genomic_DNA"/>
</dbReference>
<dbReference type="EMBL" id="CAJOAX010021242">
    <property type="protein sequence ID" value="CAF4200168.1"/>
    <property type="molecule type" value="Genomic_DNA"/>
</dbReference>
<sequence length="72" mass="7854">MRGRNKLLAAIYKHLLSFNIASLQQSTTAAKIINSIANDTGSILRASRLRGINLGLYFSSLPLISLEIFGGY</sequence>
<reference evidence="2" key="1">
    <citation type="submission" date="2021-02" db="EMBL/GenBank/DDBJ databases">
        <authorList>
            <person name="Nowell W R."/>
        </authorList>
    </citation>
    <scope>NUCLEOTIDE SEQUENCE</scope>
</reference>
<accession>A0A815SND5</accession>
<evidence type="ECO:0000313" key="2">
    <source>
        <dbReference type="EMBL" id="CAF1493060.1"/>
    </source>
</evidence>
<evidence type="ECO:0000313" key="3">
    <source>
        <dbReference type="EMBL" id="CAF4200168.1"/>
    </source>
</evidence>
<evidence type="ECO:0000313" key="1">
    <source>
        <dbReference type="EMBL" id="CAF1428642.1"/>
    </source>
</evidence>
<protein>
    <submittedName>
        <fullName evidence="2">Uncharacterized protein</fullName>
    </submittedName>
</protein>
<dbReference type="EMBL" id="CAJNOU010005957">
    <property type="protein sequence ID" value="CAF1493060.1"/>
    <property type="molecule type" value="Genomic_DNA"/>
</dbReference>
<dbReference type="Proteomes" id="UP000663823">
    <property type="component" value="Unassembled WGS sequence"/>
</dbReference>
<gene>
    <name evidence="4" type="ORF">FNK824_LOCUS38054</name>
    <name evidence="3" type="ORF">OTI717_LOCUS38537</name>
    <name evidence="1" type="ORF">RFH988_LOCUS35850</name>
    <name evidence="2" type="ORF">SEV965_LOCUS35676</name>
</gene>
<proteinExistence type="predicted"/>
<dbReference type="AlphaFoldDB" id="A0A815SND5"/>
<organism evidence="2 5">
    <name type="scientific">Rotaria sordida</name>
    <dbReference type="NCBI Taxonomy" id="392033"/>
    <lineage>
        <taxon>Eukaryota</taxon>
        <taxon>Metazoa</taxon>
        <taxon>Spiralia</taxon>
        <taxon>Gnathifera</taxon>
        <taxon>Rotifera</taxon>
        <taxon>Eurotatoria</taxon>
        <taxon>Bdelloidea</taxon>
        <taxon>Philodinida</taxon>
        <taxon>Philodinidae</taxon>
        <taxon>Rotaria</taxon>
    </lineage>
</organism>